<evidence type="ECO:0008006" key="3">
    <source>
        <dbReference type="Google" id="ProtNLM"/>
    </source>
</evidence>
<sequence>MNRYVKTIPIEAEQFEESVGMINKYDLTSLYNGQWSIDTLEGGMVFNTGDWIATGINGEHWAIADDVFQKTYMKLPVIPEAVSNVLIYAKSKKRNLYWVFTQTPNNLARLKVIAPSERREISGFFRKSGSDEIFARAWLDGYQVTE</sequence>
<accession>A0ABQ0WYL7</accession>
<comment type="caution">
    <text evidence="1">The sequence shown here is derived from an EMBL/GenBank/DDBJ whole genome shotgun (WGS) entry which is preliminary data.</text>
</comment>
<dbReference type="EMBL" id="BJZK01000028">
    <property type="protein sequence ID" value="GEO72836.1"/>
    <property type="molecule type" value="Genomic_DNA"/>
</dbReference>
<evidence type="ECO:0000313" key="2">
    <source>
        <dbReference type="Proteomes" id="UP000321794"/>
    </source>
</evidence>
<organism evidence="1 2">
    <name type="scientific">Levilactobacillus zymae</name>
    <dbReference type="NCBI Taxonomy" id="267363"/>
    <lineage>
        <taxon>Bacteria</taxon>
        <taxon>Bacillati</taxon>
        <taxon>Bacillota</taxon>
        <taxon>Bacilli</taxon>
        <taxon>Lactobacillales</taxon>
        <taxon>Lactobacillaceae</taxon>
        <taxon>Levilactobacillus</taxon>
    </lineage>
</organism>
<name>A0ABQ0WYL7_9LACO</name>
<dbReference type="RefSeq" id="WP_225430810.1">
    <property type="nucleotide sequence ID" value="NZ_BJZK01000028.1"/>
</dbReference>
<keyword evidence="2" id="KW-1185">Reference proteome</keyword>
<protein>
    <recommendedName>
        <fullName evidence="3">DUF1642 domain-containing protein</fullName>
    </recommendedName>
</protein>
<gene>
    <name evidence="1" type="ORF">LZY01_20040</name>
</gene>
<reference evidence="1 2" key="1">
    <citation type="submission" date="2019-07" db="EMBL/GenBank/DDBJ databases">
        <title>Whole genome shotgun sequence of Lactobacillus zymae NBRC 107157.</title>
        <authorList>
            <person name="Hosoyama A."/>
            <person name="Uohara A."/>
            <person name="Ohji S."/>
            <person name="Ichikawa N."/>
        </authorList>
    </citation>
    <scope>NUCLEOTIDE SEQUENCE [LARGE SCALE GENOMIC DNA]</scope>
    <source>
        <strain evidence="1 2">NBRC 107157</strain>
    </source>
</reference>
<evidence type="ECO:0000313" key="1">
    <source>
        <dbReference type="EMBL" id="GEO72836.1"/>
    </source>
</evidence>
<dbReference type="Proteomes" id="UP000321794">
    <property type="component" value="Unassembled WGS sequence"/>
</dbReference>
<proteinExistence type="predicted"/>